<evidence type="ECO:0000313" key="2">
    <source>
        <dbReference type="Proteomes" id="UP000749646"/>
    </source>
</evidence>
<dbReference type="AlphaFoldDB" id="A0A9P6IMG1"/>
<gene>
    <name evidence="1" type="ORF">BGZ65_011204</name>
</gene>
<organism evidence="1 2">
    <name type="scientific">Modicella reniformis</name>
    <dbReference type="NCBI Taxonomy" id="1440133"/>
    <lineage>
        <taxon>Eukaryota</taxon>
        <taxon>Fungi</taxon>
        <taxon>Fungi incertae sedis</taxon>
        <taxon>Mucoromycota</taxon>
        <taxon>Mortierellomycotina</taxon>
        <taxon>Mortierellomycetes</taxon>
        <taxon>Mortierellales</taxon>
        <taxon>Mortierellaceae</taxon>
        <taxon>Modicella</taxon>
    </lineage>
</organism>
<sequence>MIDNFGLLDFFRVCKSWSDDFLSAIWHTIDKSSHYGLTKLEAPVIAKHGHRIRVLNDLSGDAVIDKLQDASVSKLKRLTIVMLKTTQYMTHSHNIINRNINTLTSLNLSMPLPVDREMYFTVDCLSPLAHTGATSSLANLKIQGLCMTRNDFSRLLNICQALERIDIQGTCLQSVVFTDKYQHPRLTHLTASIEQVFCADPDVNEPSILFHFPNLTHWETCQSASSFEIDFNRCSMEISQYCPHLTALYNGTGIERFPFSKILVHGLRDLTEIGVQPEQLSPEVIMSMLMHKNSLTTVRTPSSNDHLFQSNSVKQVEDHLGNSSWALQFIPSDCLQLQEFSLPFHEMNMDDVDRFPWMCHDLQVLHVRIKNLDTMDKINKALQMWVDGKKAKRENNIINKNTEQPTRDINPFSVGYPQQQASIEIRVLRHLLRFEKLRAVWLGTKIWQA</sequence>
<comment type="caution">
    <text evidence="1">The sequence shown here is derived from an EMBL/GenBank/DDBJ whole genome shotgun (WGS) entry which is preliminary data.</text>
</comment>
<dbReference type="InterPro" id="IPR032675">
    <property type="entry name" value="LRR_dom_sf"/>
</dbReference>
<protein>
    <submittedName>
        <fullName evidence="1">Uncharacterized protein</fullName>
    </submittedName>
</protein>
<dbReference type="Proteomes" id="UP000749646">
    <property type="component" value="Unassembled WGS sequence"/>
</dbReference>
<dbReference type="Gene3D" id="3.80.10.10">
    <property type="entry name" value="Ribonuclease Inhibitor"/>
    <property type="match status" value="1"/>
</dbReference>
<dbReference type="OrthoDB" id="2437965at2759"/>
<proteinExistence type="predicted"/>
<evidence type="ECO:0000313" key="1">
    <source>
        <dbReference type="EMBL" id="KAF9939229.1"/>
    </source>
</evidence>
<reference evidence="1" key="1">
    <citation type="journal article" date="2020" name="Fungal Divers.">
        <title>Resolving the Mortierellaceae phylogeny through synthesis of multi-gene phylogenetics and phylogenomics.</title>
        <authorList>
            <person name="Vandepol N."/>
            <person name="Liber J."/>
            <person name="Desiro A."/>
            <person name="Na H."/>
            <person name="Kennedy M."/>
            <person name="Barry K."/>
            <person name="Grigoriev I.V."/>
            <person name="Miller A.N."/>
            <person name="O'Donnell K."/>
            <person name="Stajich J.E."/>
            <person name="Bonito G."/>
        </authorList>
    </citation>
    <scope>NUCLEOTIDE SEQUENCE</scope>
    <source>
        <strain evidence="1">MES-2147</strain>
    </source>
</reference>
<accession>A0A9P6IMG1</accession>
<keyword evidence="2" id="KW-1185">Reference proteome</keyword>
<dbReference type="EMBL" id="JAAAHW010009547">
    <property type="protein sequence ID" value="KAF9939229.1"/>
    <property type="molecule type" value="Genomic_DNA"/>
</dbReference>
<name>A0A9P6IMG1_9FUNG</name>